<accession>A0A437STU4</accession>
<keyword evidence="1" id="KW-0812">Transmembrane</keyword>
<sequence>MSKKLMDNLIMEDKISKIVGPIAVVYLCWLFIMAMIDFKVFMTALIIQTIVIALIGIIDPLINRRVKSSVS</sequence>
<name>A0A437STU4_9LACO</name>
<feature type="transmembrane region" description="Helical" evidence="1">
    <location>
        <begin position="42"/>
        <end position="62"/>
    </location>
</feature>
<dbReference type="RefSeq" id="WP_103662087.1">
    <property type="nucleotide sequence ID" value="NZ_ML136890.1"/>
</dbReference>
<gene>
    <name evidence="2" type="ORF">EJK17_08160</name>
</gene>
<dbReference type="EMBL" id="RXIA01000022">
    <property type="protein sequence ID" value="RVU70338.1"/>
    <property type="molecule type" value="Genomic_DNA"/>
</dbReference>
<keyword evidence="1" id="KW-0472">Membrane</keyword>
<feature type="transmembrane region" description="Helical" evidence="1">
    <location>
        <begin position="18"/>
        <end position="36"/>
    </location>
</feature>
<keyword evidence="1" id="KW-1133">Transmembrane helix</keyword>
<dbReference type="AlphaFoldDB" id="A0A437STU4"/>
<proteinExistence type="predicted"/>
<evidence type="ECO:0000313" key="2">
    <source>
        <dbReference type="EMBL" id="RVU70338.1"/>
    </source>
</evidence>
<keyword evidence="3" id="KW-1185">Reference proteome</keyword>
<evidence type="ECO:0000313" key="3">
    <source>
        <dbReference type="Proteomes" id="UP000288291"/>
    </source>
</evidence>
<dbReference type="Proteomes" id="UP000288291">
    <property type="component" value="Unassembled WGS sequence"/>
</dbReference>
<organism evidence="2 3">
    <name type="scientific">Lactobacillus xujianguonis</name>
    <dbReference type="NCBI Taxonomy" id="2495899"/>
    <lineage>
        <taxon>Bacteria</taxon>
        <taxon>Bacillati</taxon>
        <taxon>Bacillota</taxon>
        <taxon>Bacilli</taxon>
        <taxon>Lactobacillales</taxon>
        <taxon>Lactobacillaceae</taxon>
        <taxon>Lactobacillus</taxon>
    </lineage>
</organism>
<protein>
    <submittedName>
        <fullName evidence="2">Uncharacterized protein</fullName>
    </submittedName>
</protein>
<evidence type="ECO:0000256" key="1">
    <source>
        <dbReference type="SAM" id="Phobius"/>
    </source>
</evidence>
<reference evidence="2 3" key="1">
    <citation type="submission" date="2018-12" db="EMBL/GenBank/DDBJ databases">
        <authorList>
            <person name="Meng J."/>
        </authorList>
    </citation>
    <scope>NUCLEOTIDE SEQUENCE [LARGE SCALE GENOMIC DNA]</scope>
    <source>
        <strain evidence="2 3">HT111-2</strain>
    </source>
</reference>
<comment type="caution">
    <text evidence="2">The sequence shown here is derived from an EMBL/GenBank/DDBJ whole genome shotgun (WGS) entry which is preliminary data.</text>
</comment>